<dbReference type="EMBL" id="FNUJ01000005">
    <property type="protein sequence ID" value="SEF30167.1"/>
    <property type="molecule type" value="Genomic_DNA"/>
</dbReference>
<reference evidence="2" key="1">
    <citation type="submission" date="2016-10" db="EMBL/GenBank/DDBJ databases">
        <authorList>
            <person name="Varghese N."/>
            <person name="Submissions S."/>
        </authorList>
    </citation>
    <scope>NUCLEOTIDE SEQUENCE [LARGE SCALE GENOMIC DNA]</scope>
    <source>
        <strain evidence="2">DSM 44654</strain>
    </source>
</reference>
<protein>
    <submittedName>
        <fullName evidence="1">Uncharacterized protein</fullName>
    </submittedName>
</protein>
<keyword evidence="2" id="KW-1185">Reference proteome</keyword>
<evidence type="ECO:0000313" key="2">
    <source>
        <dbReference type="Proteomes" id="UP000198878"/>
    </source>
</evidence>
<evidence type="ECO:0000313" key="1">
    <source>
        <dbReference type="EMBL" id="SEF30167.1"/>
    </source>
</evidence>
<dbReference type="OrthoDB" id="3699392at2"/>
<proteinExistence type="predicted"/>
<dbReference type="Proteomes" id="UP000198878">
    <property type="component" value="Unassembled WGS sequence"/>
</dbReference>
<dbReference type="RefSeq" id="WP_086679324.1">
    <property type="nucleotide sequence ID" value="NZ_FNUJ01000005.1"/>
</dbReference>
<sequence>MTGYLKLDSYVLDGRGIAAVNCEITVNGTRVSILRPFVEIGPYLAVTPQVTADGEGIRIRLDAWAPMKYGHDGPVIFLPLVTSTQGGAVAAARAFEADPAITWSAPFAELMAWCQRWSDAYNAAERGERT</sequence>
<dbReference type="AlphaFoldDB" id="A0A1H5QYA0"/>
<organism evidence="1 2">
    <name type="scientific">Amycolatopsis pretoriensis</name>
    <dbReference type="NCBI Taxonomy" id="218821"/>
    <lineage>
        <taxon>Bacteria</taxon>
        <taxon>Bacillati</taxon>
        <taxon>Actinomycetota</taxon>
        <taxon>Actinomycetes</taxon>
        <taxon>Pseudonocardiales</taxon>
        <taxon>Pseudonocardiaceae</taxon>
        <taxon>Amycolatopsis</taxon>
    </lineage>
</organism>
<dbReference type="STRING" id="218821.SAMN05421837_10538"/>
<name>A0A1H5QYA0_9PSEU</name>
<accession>A0A1H5QYA0</accession>
<gene>
    <name evidence="1" type="ORF">SAMN05421837_10538</name>
</gene>